<dbReference type="EMBL" id="JTCM02000003">
    <property type="protein sequence ID" value="NEU71433.1"/>
    <property type="molecule type" value="Genomic_DNA"/>
</dbReference>
<comment type="caution">
    <text evidence="2">The sequence shown here is derived from an EMBL/GenBank/DDBJ whole genome shotgun (WGS) entry which is preliminary data.</text>
</comment>
<proteinExistence type="predicted"/>
<dbReference type="Proteomes" id="UP000031549">
    <property type="component" value="Unassembled WGS sequence"/>
</dbReference>
<evidence type="ECO:0000256" key="1">
    <source>
        <dbReference type="SAM" id="SignalP"/>
    </source>
</evidence>
<evidence type="ECO:0000313" key="3">
    <source>
        <dbReference type="Proteomes" id="UP000031549"/>
    </source>
</evidence>
<sequence length="176" mass="19198">MSACKKFNLLSTAALSVCAIALNVAPANALPGQNINTVLNWAKTRPQLSALKYNSEANGYEGRKGNLYFYANATSQNGTVTKEGITVSGDPSIKFINNNAKGMKLLQNIYNSEIANDFRNSRSVTKVGRDTFHRGQKFAYITADVQGGTNLQIISLNNLQGEIKNAKYCQTHQCDL</sequence>
<reference evidence="2 3" key="1">
    <citation type="journal article" date="2015" name="Genome Announc.">
        <title>Draft Genome Sequence of Cyanobacterium Hassallia byssoidea Strain VB512170, Isolated from Monuments in India.</title>
        <authorList>
            <person name="Singh D."/>
            <person name="Chandrababunaidu M.M."/>
            <person name="Panda A."/>
            <person name="Sen D."/>
            <person name="Bhattacharyya S."/>
            <person name="Adhikary S.P."/>
            <person name="Tripathy S."/>
        </authorList>
    </citation>
    <scope>NUCLEOTIDE SEQUENCE [LARGE SCALE GENOMIC DNA]</scope>
    <source>
        <strain evidence="2 3">VB512170</strain>
    </source>
</reference>
<feature type="signal peptide" evidence="1">
    <location>
        <begin position="1"/>
        <end position="29"/>
    </location>
</feature>
<keyword evidence="1" id="KW-0732">Signal</keyword>
<organism evidence="2 3">
    <name type="scientific">Hassallia byssoidea VB512170</name>
    <dbReference type="NCBI Taxonomy" id="1304833"/>
    <lineage>
        <taxon>Bacteria</taxon>
        <taxon>Bacillati</taxon>
        <taxon>Cyanobacteriota</taxon>
        <taxon>Cyanophyceae</taxon>
        <taxon>Nostocales</taxon>
        <taxon>Tolypothrichaceae</taxon>
        <taxon>Hassallia</taxon>
    </lineage>
</organism>
<evidence type="ECO:0000313" key="2">
    <source>
        <dbReference type="EMBL" id="NEU71433.1"/>
    </source>
</evidence>
<dbReference type="RefSeq" id="WP_039738797.1">
    <property type="nucleotide sequence ID" value="NZ_JTCM02000003.1"/>
</dbReference>
<gene>
    <name evidence="2" type="ORF">PI95_002270</name>
</gene>
<dbReference type="AlphaFoldDB" id="A0A846H2N4"/>
<accession>A0A846H2N4</accession>
<name>A0A846H2N4_9CYAN</name>
<feature type="chain" id="PRO_5032320192" evidence="1">
    <location>
        <begin position="30"/>
        <end position="176"/>
    </location>
</feature>
<protein>
    <submittedName>
        <fullName evidence="2">Uncharacterized protein</fullName>
    </submittedName>
</protein>
<keyword evidence="3" id="KW-1185">Reference proteome</keyword>